<evidence type="ECO:0000256" key="1">
    <source>
        <dbReference type="SAM" id="MobiDB-lite"/>
    </source>
</evidence>
<dbReference type="EMBL" id="QGKV02000297">
    <property type="protein sequence ID" value="KAF3605705.1"/>
    <property type="molecule type" value="Genomic_DNA"/>
</dbReference>
<evidence type="ECO:0000313" key="5">
    <source>
        <dbReference type="Proteomes" id="UP000266723"/>
    </source>
</evidence>
<evidence type="ECO:0000313" key="4">
    <source>
        <dbReference type="EMBL" id="KAF3605705.1"/>
    </source>
</evidence>
<evidence type="ECO:0000256" key="2">
    <source>
        <dbReference type="SAM" id="Phobius"/>
    </source>
</evidence>
<accession>A0ABQ7ERW2</accession>
<keyword evidence="2" id="KW-1133">Transmembrane helix</keyword>
<dbReference type="PANTHER" id="PTHR31286:SF154">
    <property type="entry name" value="CCHC-TYPE DOMAIN-CONTAINING PROTEIN"/>
    <property type="match status" value="1"/>
</dbReference>
<protein>
    <recommendedName>
        <fullName evidence="3">DUF4283 domain-containing protein</fullName>
    </recommendedName>
</protein>
<dbReference type="Pfam" id="PF14111">
    <property type="entry name" value="DUF4283"/>
    <property type="match status" value="1"/>
</dbReference>
<feature type="domain" description="DUF4283" evidence="3">
    <location>
        <begin position="57"/>
        <end position="142"/>
    </location>
</feature>
<keyword evidence="2" id="KW-0812">Transmembrane</keyword>
<keyword evidence="5" id="KW-1185">Reference proteome</keyword>
<feature type="region of interest" description="Disordered" evidence="1">
    <location>
        <begin position="263"/>
        <end position="286"/>
    </location>
</feature>
<keyword evidence="2" id="KW-0472">Membrane</keyword>
<proteinExistence type="predicted"/>
<dbReference type="InterPro" id="IPR040256">
    <property type="entry name" value="At4g02000-like"/>
</dbReference>
<reference evidence="4 5" key="1">
    <citation type="journal article" date="2020" name="BMC Genomics">
        <title>Intraspecific diversification of the crop wild relative Brassica cretica Lam. using demographic model selection.</title>
        <authorList>
            <person name="Kioukis A."/>
            <person name="Michalopoulou V.A."/>
            <person name="Briers L."/>
            <person name="Pirintsos S."/>
            <person name="Studholme D.J."/>
            <person name="Pavlidis P."/>
            <person name="Sarris P.F."/>
        </authorList>
    </citation>
    <scope>NUCLEOTIDE SEQUENCE [LARGE SCALE GENOMIC DNA]</scope>
    <source>
        <strain evidence="5">cv. PFS-1207/04</strain>
    </source>
</reference>
<name>A0ABQ7ERW2_BRACR</name>
<evidence type="ECO:0000259" key="3">
    <source>
        <dbReference type="Pfam" id="PF14111"/>
    </source>
</evidence>
<sequence length="471" mass="52573">MEAMVGLGPAPWVKRKCPLQYEQLILIRFLLRTRTPTTHVSGAPFVLIPDENIDAAKEEFKEFVFARFTGDIPPKGRIIGVVNAMWARTGPRIFVHRIGEGTFLVKVTNERTKATILSRQAWMIKGCHMLIAAWSPEFTPEQPQLTSVVVPVELRGVPYLMFNQQSLSRIATAIGKPVSLAPKTERKENFEVAKVWIHVNLLESLPEKIVSGFSNGREAEISVSYPWLPDKCSQCCKFGHKHQLCPSAGKLWRPIDPAAGVCRYASPSGRPKSRESQENVSKVPEEDTSLEIEILVDQQTSVTPAHPSPPSRHVVSLDRNSGFSTVHVFHEDDGSAPCKADDSVKALPVLRDIYTEQNRELEVEAAVRGLPVTESDISWSELHPSERIYWFLYRLVLVGLYVVAGSMSCLMELRNLLPLLYMNLCLGLVVMNLCLGLIIMNLVVLLYELGSVLLKELDALCLGSVLILFPL</sequence>
<comment type="caution">
    <text evidence="4">The sequence shown here is derived from an EMBL/GenBank/DDBJ whole genome shotgun (WGS) entry which is preliminary data.</text>
</comment>
<gene>
    <name evidence="4" type="ORF">DY000_02046036</name>
</gene>
<feature type="transmembrane region" description="Helical" evidence="2">
    <location>
        <begin position="419"/>
        <end position="447"/>
    </location>
</feature>
<feature type="transmembrane region" description="Helical" evidence="2">
    <location>
        <begin position="388"/>
        <end position="407"/>
    </location>
</feature>
<dbReference type="PANTHER" id="PTHR31286">
    <property type="entry name" value="GLYCINE-RICH CELL WALL STRUCTURAL PROTEIN 1.8-LIKE"/>
    <property type="match status" value="1"/>
</dbReference>
<dbReference type="InterPro" id="IPR025558">
    <property type="entry name" value="DUF4283"/>
</dbReference>
<dbReference type="Proteomes" id="UP000266723">
    <property type="component" value="Unassembled WGS sequence"/>
</dbReference>
<organism evidence="4 5">
    <name type="scientific">Brassica cretica</name>
    <name type="common">Mustard</name>
    <dbReference type="NCBI Taxonomy" id="69181"/>
    <lineage>
        <taxon>Eukaryota</taxon>
        <taxon>Viridiplantae</taxon>
        <taxon>Streptophyta</taxon>
        <taxon>Embryophyta</taxon>
        <taxon>Tracheophyta</taxon>
        <taxon>Spermatophyta</taxon>
        <taxon>Magnoliopsida</taxon>
        <taxon>eudicotyledons</taxon>
        <taxon>Gunneridae</taxon>
        <taxon>Pentapetalae</taxon>
        <taxon>rosids</taxon>
        <taxon>malvids</taxon>
        <taxon>Brassicales</taxon>
        <taxon>Brassicaceae</taxon>
        <taxon>Brassiceae</taxon>
        <taxon>Brassica</taxon>
    </lineage>
</organism>